<dbReference type="EMBL" id="CP031194">
    <property type="protein sequence ID" value="AXG80103.1"/>
    <property type="molecule type" value="Genomic_DNA"/>
</dbReference>
<reference evidence="3" key="1">
    <citation type="submission" date="2018-07" db="EMBL/GenBank/DDBJ databases">
        <authorList>
            <person name="Zhao J."/>
        </authorList>
    </citation>
    <scope>NUCLEOTIDE SEQUENCE [LARGE SCALE GENOMIC DNA]</scope>
    <source>
        <strain evidence="3">GSSD-12</strain>
    </source>
</reference>
<keyword evidence="1" id="KW-1133">Transmembrane helix</keyword>
<keyword evidence="3" id="KW-1185">Reference proteome</keyword>
<gene>
    <name evidence="2" type="ORF">DVK44_23310</name>
</gene>
<dbReference type="AlphaFoldDB" id="A0A345HTS9"/>
<dbReference type="KEGG" id="spad:DVK44_23310"/>
<name>A0A345HTS9_9ACTN</name>
<feature type="transmembrane region" description="Helical" evidence="1">
    <location>
        <begin position="39"/>
        <end position="57"/>
    </location>
</feature>
<keyword evidence="1" id="KW-0812">Transmembrane</keyword>
<evidence type="ECO:0000256" key="1">
    <source>
        <dbReference type="SAM" id="Phobius"/>
    </source>
</evidence>
<feature type="transmembrane region" description="Helical" evidence="1">
    <location>
        <begin position="12"/>
        <end position="33"/>
    </location>
</feature>
<evidence type="ECO:0000313" key="3">
    <source>
        <dbReference type="Proteomes" id="UP000253868"/>
    </source>
</evidence>
<organism evidence="2 3">
    <name type="scientific">Streptomyces paludis</name>
    <dbReference type="NCBI Taxonomy" id="2282738"/>
    <lineage>
        <taxon>Bacteria</taxon>
        <taxon>Bacillati</taxon>
        <taxon>Actinomycetota</taxon>
        <taxon>Actinomycetes</taxon>
        <taxon>Kitasatosporales</taxon>
        <taxon>Streptomycetaceae</taxon>
        <taxon>Streptomyces</taxon>
    </lineage>
</organism>
<proteinExistence type="predicted"/>
<evidence type="ECO:0000313" key="2">
    <source>
        <dbReference type="EMBL" id="AXG80103.1"/>
    </source>
</evidence>
<keyword evidence="1" id="KW-0472">Membrane</keyword>
<sequence>MKPRVLRKKSLWIFTIVSCCAIYAGIPVIWLVARPNESTGELLMVASVLLAVSLVMIRIGRVRVEIHDGGLRLVGVLGRDWIPWGAYLLVETDGELVVRARGERSYAVSAFSGSLIEEMLKARGRSRNVRAGEAIRAAARSAPAEARRDRDVVSKSWELIPADLLLAQVPVCLALTQSGIVPM</sequence>
<accession>A0A345HTS9</accession>
<dbReference type="Proteomes" id="UP000253868">
    <property type="component" value="Chromosome"/>
</dbReference>
<dbReference type="OrthoDB" id="4242328at2"/>
<protein>
    <submittedName>
        <fullName evidence="2">PH domain-containing protein</fullName>
    </submittedName>
</protein>